<protein>
    <recommendedName>
        <fullName evidence="1">methenyltetrahydrofolate cyclohydrolase</fullName>
        <ecNumber evidence="1">3.5.4.9</ecNumber>
    </recommendedName>
</protein>
<keyword evidence="2" id="KW-0378">Hydrolase</keyword>
<dbReference type="CDD" id="cd01080">
    <property type="entry name" value="NAD_bind_m-THF_DH_Cyclohyd"/>
    <property type="match status" value="1"/>
</dbReference>
<feature type="domain" description="Tetrahydrofolate dehydrogenase/cyclohydrolase NAD(P)-binding" evidence="5">
    <location>
        <begin position="30"/>
        <end position="182"/>
    </location>
</feature>
<dbReference type="Pfam" id="PF02882">
    <property type="entry name" value="THF_DHG_CYH_C"/>
    <property type="match status" value="1"/>
</dbReference>
<keyword evidence="7" id="KW-1185">Reference proteome</keyword>
<evidence type="ECO:0000256" key="4">
    <source>
        <dbReference type="ARBA" id="ARBA00036357"/>
    </source>
</evidence>
<organism evidence="6 7">
    <name type="scientific">Cichlidogyrus casuarinus</name>
    <dbReference type="NCBI Taxonomy" id="1844966"/>
    <lineage>
        <taxon>Eukaryota</taxon>
        <taxon>Metazoa</taxon>
        <taxon>Spiralia</taxon>
        <taxon>Lophotrochozoa</taxon>
        <taxon>Platyhelminthes</taxon>
        <taxon>Monogenea</taxon>
        <taxon>Monopisthocotylea</taxon>
        <taxon>Dactylogyridea</taxon>
        <taxon>Ancyrocephalidae</taxon>
        <taxon>Cichlidogyrus</taxon>
    </lineage>
</organism>
<evidence type="ECO:0000313" key="7">
    <source>
        <dbReference type="Proteomes" id="UP001626550"/>
    </source>
</evidence>
<evidence type="ECO:0000256" key="3">
    <source>
        <dbReference type="ARBA" id="ARBA00023002"/>
    </source>
</evidence>
<sequence length="211" mass="22842">MNEGKLVNMVKPEKDVDGLTDQQADVNLVPCTALACLDLIKSTGISSLKGQPCTVIGRGRLAGAPIAKLLREREQAVVTVCHSQTGHLATETRTAKVLISAVGKLNLIRAEHVSPDCVVIDCGITVTEKQLADGRRVRRVQGDVDFAAVSKIASHITPVPGGVGPMTVAMLFRNTLYAAIRQLIPRLQPRQRDLLTSILTEFAHFSFRIEN</sequence>
<dbReference type="EMBL" id="JBJKFK010002640">
    <property type="protein sequence ID" value="KAL3310808.1"/>
    <property type="molecule type" value="Genomic_DNA"/>
</dbReference>
<dbReference type="PRINTS" id="PR00085">
    <property type="entry name" value="THFDHDRGNASE"/>
</dbReference>
<comment type="catalytic activity">
    <reaction evidence="4">
        <text>(6R)-5,10-methenyltetrahydrofolate + H2O = (6R)-10-formyltetrahydrofolate + H(+)</text>
        <dbReference type="Rhea" id="RHEA:23700"/>
        <dbReference type="ChEBI" id="CHEBI:15377"/>
        <dbReference type="ChEBI" id="CHEBI:15378"/>
        <dbReference type="ChEBI" id="CHEBI:57455"/>
        <dbReference type="ChEBI" id="CHEBI:195366"/>
        <dbReference type="EC" id="3.5.4.9"/>
    </reaction>
</comment>
<dbReference type="Gene3D" id="3.40.50.720">
    <property type="entry name" value="NAD(P)-binding Rossmann-like Domain"/>
    <property type="match status" value="1"/>
</dbReference>
<keyword evidence="3" id="KW-0560">Oxidoreductase</keyword>
<comment type="caution">
    <text evidence="6">The sequence shown here is derived from an EMBL/GenBank/DDBJ whole genome shotgun (WGS) entry which is preliminary data.</text>
</comment>
<dbReference type="InterPro" id="IPR000672">
    <property type="entry name" value="THF_DH/CycHdrlase"/>
</dbReference>
<dbReference type="Proteomes" id="UP001626550">
    <property type="component" value="Unassembled WGS sequence"/>
</dbReference>
<accession>A0ABD2PTN2</accession>
<dbReference type="InterPro" id="IPR036291">
    <property type="entry name" value="NAD(P)-bd_dom_sf"/>
</dbReference>
<dbReference type="PROSITE" id="PS00767">
    <property type="entry name" value="THF_DHG_CYH_2"/>
    <property type="match status" value="1"/>
</dbReference>
<dbReference type="InterPro" id="IPR020631">
    <property type="entry name" value="THF_DH/CycHdrlase_NAD-bd_dom"/>
</dbReference>
<dbReference type="EC" id="3.5.4.9" evidence="1"/>
<evidence type="ECO:0000259" key="5">
    <source>
        <dbReference type="Pfam" id="PF02882"/>
    </source>
</evidence>
<dbReference type="SUPFAM" id="SSF51735">
    <property type="entry name" value="NAD(P)-binding Rossmann-fold domains"/>
    <property type="match status" value="1"/>
</dbReference>
<evidence type="ECO:0000313" key="6">
    <source>
        <dbReference type="EMBL" id="KAL3310808.1"/>
    </source>
</evidence>
<dbReference type="InterPro" id="IPR020867">
    <property type="entry name" value="THF_DH/CycHdrlase_CS"/>
</dbReference>
<dbReference type="AlphaFoldDB" id="A0ABD2PTN2"/>
<gene>
    <name evidence="6" type="ORF">Ciccas_010622</name>
</gene>
<name>A0ABD2PTN2_9PLAT</name>
<dbReference type="GO" id="GO:0004477">
    <property type="term" value="F:methenyltetrahydrofolate cyclohydrolase activity"/>
    <property type="evidence" value="ECO:0007669"/>
    <property type="project" value="UniProtKB-EC"/>
</dbReference>
<reference evidence="6 7" key="1">
    <citation type="submission" date="2024-11" db="EMBL/GenBank/DDBJ databases">
        <title>Adaptive evolution of stress response genes in parasites aligns with host niche diversity.</title>
        <authorList>
            <person name="Hahn C."/>
            <person name="Resl P."/>
        </authorList>
    </citation>
    <scope>NUCLEOTIDE SEQUENCE [LARGE SCALE GENOMIC DNA]</scope>
    <source>
        <strain evidence="6">EGGRZ-B1_66</strain>
        <tissue evidence="6">Body</tissue>
    </source>
</reference>
<dbReference type="PANTHER" id="PTHR48099">
    <property type="entry name" value="C-1-TETRAHYDROFOLATE SYNTHASE, CYTOPLASMIC-RELATED"/>
    <property type="match status" value="1"/>
</dbReference>
<dbReference type="PANTHER" id="PTHR48099:SF5">
    <property type="entry name" value="C-1-TETRAHYDROFOLATE SYNTHASE, CYTOPLASMIC"/>
    <property type="match status" value="1"/>
</dbReference>
<proteinExistence type="predicted"/>
<dbReference type="GO" id="GO:0016491">
    <property type="term" value="F:oxidoreductase activity"/>
    <property type="evidence" value="ECO:0007669"/>
    <property type="project" value="UniProtKB-KW"/>
</dbReference>
<evidence type="ECO:0000256" key="1">
    <source>
        <dbReference type="ARBA" id="ARBA00012776"/>
    </source>
</evidence>
<evidence type="ECO:0000256" key="2">
    <source>
        <dbReference type="ARBA" id="ARBA00022801"/>
    </source>
</evidence>